<feature type="region of interest" description="Disordered" evidence="1">
    <location>
        <begin position="139"/>
        <end position="159"/>
    </location>
</feature>
<evidence type="ECO:0000256" key="1">
    <source>
        <dbReference type="SAM" id="MobiDB-lite"/>
    </source>
</evidence>
<reference evidence="2 3" key="1">
    <citation type="submission" date="2020-02" db="EMBL/GenBank/DDBJ databases">
        <authorList>
            <person name="Ferguson B K."/>
        </authorList>
    </citation>
    <scope>NUCLEOTIDE SEQUENCE [LARGE SCALE GENOMIC DNA]</scope>
</reference>
<keyword evidence="3" id="KW-1185">Reference proteome</keyword>
<protein>
    <submittedName>
        <fullName evidence="2">Uncharacterized protein</fullName>
    </submittedName>
</protein>
<name>A0A6H5GEG5_9HEMI</name>
<dbReference type="AlphaFoldDB" id="A0A6H5GEG5"/>
<proteinExistence type="predicted"/>
<dbReference type="EMBL" id="CADCXU010010288">
    <property type="protein sequence ID" value="CAB0001005.1"/>
    <property type="molecule type" value="Genomic_DNA"/>
</dbReference>
<sequence length="242" mass="26998">MEQKLKLIIEIEVKLTMEQKLKLKTDIEVELAVFFFHLLPACAKKEARKLSEDEDRISRKEANESVSPERSSGSIKQGTLKKREEKKYYLGDGKSENSLQQWRVIGIDLLRSDSQGGPISSTNSSASLGAWCHRDASASTAGTGSTSGGGTWQPPPGGHSTQNCTLFNFDILKLGLSSRSKGKLKLNLIMKRRLILKPKRQGACPERLIRFTPTFSRVSVSCPPRRIRHRRLVFLPFDAGSD</sequence>
<feature type="compositionally biased region" description="Basic and acidic residues" evidence="1">
    <location>
        <begin position="50"/>
        <end position="63"/>
    </location>
</feature>
<gene>
    <name evidence="2" type="ORF">NTEN_LOCUS6792</name>
</gene>
<evidence type="ECO:0000313" key="3">
    <source>
        <dbReference type="Proteomes" id="UP000479000"/>
    </source>
</evidence>
<evidence type="ECO:0000313" key="2">
    <source>
        <dbReference type="EMBL" id="CAB0001005.1"/>
    </source>
</evidence>
<organism evidence="2 3">
    <name type="scientific">Nesidiocoris tenuis</name>
    <dbReference type="NCBI Taxonomy" id="355587"/>
    <lineage>
        <taxon>Eukaryota</taxon>
        <taxon>Metazoa</taxon>
        <taxon>Ecdysozoa</taxon>
        <taxon>Arthropoda</taxon>
        <taxon>Hexapoda</taxon>
        <taxon>Insecta</taxon>
        <taxon>Pterygota</taxon>
        <taxon>Neoptera</taxon>
        <taxon>Paraneoptera</taxon>
        <taxon>Hemiptera</taxon>
        <taxon>Heteroptera</taxon>
        <taxon>Panheteroptera</taxon>
        <taxon>Cimicomorpha</taxon>
        <taxon>Miridae</taxon>
        <taxon>Dicyphina</taxon>
        <taxon>Nesidiocoris</taxon>
    </lineage>
</organism>
<feature type="compositionally biased region" description="Polar residues" evidence="1">
    <location>
        <begin position="64"/>
        <end position="77"/>
    </location>
</feature>
<accession>A0A6H5GEG5</accession>
<dbReference type="Proteomes" id="UP000479000">
    <property type="component" value="Unassembled WGS sequence"/>
</dbReference>
<feature type="region of interest" description="Disordered" evidence="1">
    <location>
        <begin position="50"/>
        <end position="79"/>
    </location>
</feature>